<dbReference type="SUPFAM" id="SSF63380">
    <property type="entry name" value="Riboflavin synthase domain-like"/>
    <property type="match status" value="1"/>
</dbReference>
<dbReference type="Pfam" id="PF04954">
    <property type="entry name" value="SIP"/>
    <property type="match status" value="1"/>
</dbReference>
<dbReference type="Pfam" id="PF08021">
    <property type="entry name" value="FAD_binding_9"/>
    <property type="match status" value="1"/>
</dbReference>
<evidence type="ECO:0000313" key="2">
    <source>
        <dbReference type="EMBL" id="GAA4803254.1"/>
    </source>
</evidence>
<dbReference type="PANTHER" id="PTHR30157">
    <property type="entry name" value="FERRIC REDUCTASE, NADPH-DEPENDENT"/>
    <property type="match status" value="1"/>
</dbReference>
<dbReference type="InterPro" id="IPR039374">
    <property type="entry name" value="SIP_fam"/>
</dbReference>
<dbReference type="EMBL" id="BAABKQ010000001">
    <property type="protein sequence ID" value="GAA4803254.1"/>
    <property type="molecule type" value="Genomic_DNA"/>
</dbReference>
<protein>
    <submittedName>
        <fullName evidence="2">Siderophore-interacting protein</fullName>
    </submittedName>
</protein>
<sequence>MARENMRSRGIKPDRPELLTLEVVGTQRLSKTFARVTLGGGDVDRFEHMGFDQWFRLFIPVVEDSLSRLPAKLDTIAYLRYLTISKTTRPVLRNYTVSGYRADGPHGPELDVDFVLHGQDGCGEAGTAAAWALTCSPGDAVAVFDEGVGFNPDPSLRSVVLAADESGLPALGGVLSSLDADVTGTAFVEVPDADDRRALEHPGGVDVRWIVRDPGTAPGESVLAAACAAAPPAEPFYGWVVGEQSLASGLRRHWVRGGVSKNNIMFCGYWRNRH</sequence>
<dbReference type="InterPro" id="IPR039261">
    <property type="entry name" value="FNR_nucleotide-bd"/>
</dbReference>
<dbReference type="Gene3D" id="2.40.30.10">
    <property type="entry name" value="Translation factors"/>
    <property type="match status" value="1"/>
</dbReference>
<name>A0ABP9C1P7_9ACTN</name>
<accession>A0ABP9C1P7</accession>
<evidence type="ECO:0000259" key="1">
    <source>
        <dbReference type="PROSITE" id="PS51384"/>
    </source>
</evidence>
<organism evidence="2 3">
    <name type="scientific">Tomitella cavernea</name>
    <dbReference type="NCBI Taxonomy" id="1387982"/>
    <lineage>
        <taxon>Bacteria</taxon>
        <taxon>Bacillati</taxon>
        <taxon>Actinomycetota</taxon>
        <taxon>Actinomycetes</taxon>
        <taxon>Mycobacteriales</taxon>
        <taxon>Tomitella</taxon>
    </lineage>
</organism>
<comment type="caution">
    <text evidence="2">The sequence shown here is derived from an EMBL/GenBank/DDBJ whole genome shotgun (WGS) entry which is preliminary data.</text>
</comment>
<dbReference type="InterPro" id="IPR013113">
    <property type="entry name" value="SIP_FAD-bd"/>
</dbReference>
<dbReference type="PANTHER" id="PTHR30157:SF0">
    <property type="entry name" value="NADPH-DEPENDENT FERRIC-CHELATE REDUCTASE"/>
    <property type="match status" value="1"/>
</dbReference>
<dbReference type="Proteomes" id="UP001500839">
    <property type="component" value="Unassembled WGS sequence"/>
</dbReference>
<evidence type="ECO:0000313" key="3">
    <source>
        <dbReference type="Proteomes" id="UP001500839"/>
    </source>
</evidence>
<dbReference type="Gene3D" id="3.40.50.80">
    <property type="entry name" value="Nucleotide-binding domain of ferredoxin-NADP reductase (FNR) module"/>
    <property type="match status" value="1"/>
</dbReference>
<keyword evidence="3" id="KW-1185">Reference proteome</keyword>
<dbReference type="CDD" id="cd06193">
    <property type="entry name" value="siderophore_interacting"/>
    <property type="match status" value="1"/>
</dbReference>
<proteinExistence type="predicted"/>
<dbReference type="InterPro" id="IPR007037">
    <property type="entry name" value="SIP_rossman_dom"/>
</dbReference>
<dbReference type="InterPro" id="IPR017938">
    <property type="entry name" value="Riboflavin_synthase-like_b-brl"/>
</dbReference>
<dbReference type="RefSeq" id="WP_200173866.1">
    <property type="nucleotide sequence ID" value="NZ_BAABKQ010000001.1"/>
</dbReference>
<feature type="domain" description="FAD-binding FR-type" evidence="1">
    <location>
        <begin position="16"/>
        <end position="157"/>
    </location>
</feature>
<reference evidence="3" key="1">
    <citation type="journal article" date="2019" name="Int. J. Syst. Evol. Microbiol.">
        <title>The Global Catalogue of Microorganisms (GCM) 10K type strain sequencing project: providing services to taxonomists for standard genome sequencing and annotation.</title>
        <authorList>
            <consortium name="The Broad Institute Genomics Platform"/>
            <consortium name="The Broad Institute Genome Sequencing Center for Infectious Disease"/>
            <person name="Wu L."/>
            <person name="Ma J."/>
        </authorList>
    </citation>
    <scope>NUCLEOTIDE SEQUENCE [LARGE SCALE GENOMIC DNA]</scope>
    <source>
        <strain evidence="3">JCM 18542</strain>
    </source>
</reference>
<dbReference type="InterPro" id="IPR017927">
    <property type="entry name" value="FAD-bd_FR_type"/>
</dbReference>
<gene>
    <name evidence="2" type="ORF">GCM10023353_01820</name>
</gene>
<dbReference type="PROSITE" id="PS51384">
    <property type="entry name" value="FAD_FR"/>
    <property type="match status" value="1"/>
</dbReference>